<organism evidence="3 4">
    <name type="scientific">Lasiodiplodia theobromae</name>
    <dbReference type="NCBI Taxonomy" id="45133"/>
    <lineage>
        <taxon>Eukaryota</taxon>
        <taxon>Fungi</taxon>
        <taxon>Dikarya</taxon>
        <taxon>Ascomycota</taxon>
        <taxon>Pezizomycotina</taxon>
        <taxon>Dothideomycetes</taxon>
        <taxon>Dothideomycetes incertae sedis</taxon>
        <taxon>Botryosphaeriales</taxon>
        <taxon>Botryosphaeriaceae</taxon>
        <taxon>Lasiodiplodia</taxon>
    </lineage>
</organism>
<dbReference type="PANTHER" id="PTHR47843:SF5">
    <property type="entry name" value="BTB_POZ DOMAIN PROTEIN"/>
    <property type="match status" value="1"/>
</dbReference>
<dbReference type="Pfam" id="PF00651">
    <property type="entry name" value="BTB"/>
    <property type="match status" value="1"/>
</dbReference>
<evidence type="ECO:0000313" key="3">
    <source>
        <dbReference type="EMBL" id="KAB2574111.1"/>
    </source>
</evidence>
<comment type="caution">
    <text evidence="3">The sequence shown here is derived from an EMBL/GenBank/DDBJ whole genome shotgun (WGS) entry which is preliminary data.</text>
</comment>
<dbReference type="SMART" id="SM00225">
    <property type="entry name" value="BTB"/>
    <property type="match status" value="1"/>
</dbReference>
<dbReference type="Gene3D" id="3.30.710.10">
    <property type="entry name" value="Potassium Channel Kv1.1, Chain A"/>
    <property type="match status" value="1"/>
</dbReference>
<sequence>MASNAVVSSHHSQGPDAQNMDGVGQYLYQNKNGADITIVCGDNIIIKAHRVVICTRNQFFKGCCALETGTDRINLTEDAETVEGILEHLYGVEVSLIEGRDIHSKYGGEYSQVKIQKNLEKLTRLYVASDKYAIRNLMNDIAGTFCYRFKAIGDSDLILHVAADVYEKTSVFDVSLRADVVNHVQVHLDIILATEETFMVLMSNTDLARDILKRAAPFLRKETEDLTSEGSSGSSDQNSPTPKKRKFDYAPRNRTI</sequence>
<evidence type="ECO:0000259" key="2">
    <source>
        <dbReference type="PROSITE" id="PS50097"/>
    </source>
</evidence>
<dbReference type="PROSITE" id="PS50097">
    <property type="entry name" value="BTB"/>
    <property type="match status" value="1"/>
</dbReference>
<feature type="compositionally biased region" description="Basic and acidic residues" evidence="1">
    <location>
        <begin position="247"/>
        <end position="256"/>
    </location>
</feature>
<dbReference type="CDD" id="cd18186">
    <property type="entry name" value="BTB_POZ_ZBTB_KLHL-like"/>
    <property type="match status" value="1"/>
</dbReference>
<dbReference type="PANTHER" id="PTHR47843">
    <property type="entry name" value="BTB DOMAIN-CONTAINING PROTEIN-RELATED"/>
    <property type="match status" value="1"/>
</dbReference>
<dbReference type="InterPro" id="IPR000210">
    <property type="entry name" value="BTB/POZ_dom"/>
</dbReference>
<dbReference type="EMBL" id="VCHE01000048">
    <property type="protein sequence ID" value="KAB2574111.1"/>
    <property type="molecule type" value="Genomic_DNA"/>
</dbReference>
<accession>A0A5N5D8Y2</accession>
<dbReference type="InterPro" id="IPR011333">
    <property type="entry name" value="SKP1/BTB/POZ_sf"/>
</dbReference>
<dbReference type="SUPFAM" id="SSF54695">
    <property type="entry name" value="POZ domain"/>
    <property type="match status" value="1"/>
</dbReference>
<evidence type="ECO:0000313" key="4">
    <source>
        <dbReference type="Proteomes" id="UP000325902"/>
    </source>
</evidence>
<dbReference type="OrthoDB" id="6359816at2759"/>
<name>A0A5N5D8Y2_9PEZI</name>
<reference evidence="3 4" key="1">
    <citation type="journal article" date="2019" name="Sci. Rep.">
        <title>A multi-omics analysis of the grapevine pathogen Lasiodiplodia theobromae reveals that temperature affects the expression of virulence- and pathogenicity-related genes.</title>
        <authorList>
            <person name="Felix C."/>
            <person name="Meneses R."/>
            <person name="Goncalves M.F.M."/>
            <person name="Tilleman L."/>
            <person name="Duarte A.S."/>
            <person name="Jorrin-Novo J.V."/>
            <person name="Van de Peer Y."/>
            <person name="Deforce D."/>
            <person name="Van Nieuwerburgh F."/>
            <person name="Esteves A.C."/>
            <person name="Alves A."/>
        </authorList>
    </citation>
    <scope>NUCLEOTIDE SEQUENCE [LARGE SCALE GENOMIC DNA]</scope>
    <source>
        <strain evidence="3 4">LA-SOL3</strain>
    </source>
</reference>
<protein>
    <recommendedName>
        <fullName evidence="2">BTB domain-containing protein</fullName>
    </recommendedName>
</protein>
<feature type="domain" description="BTB" evidence="2">
    <location>
        <begin position="34"/>
        <end position="98"/>
    </location>
</feature>
<evidence type="ECO:0000256" key="1">
    <source>
        <dbReference type="SAM" id="MobiDB-lite"/>
    </source>
</evidence>
<proteinExistence type="predicted"/>
<feature type="region of interest" description="Disordered" evidence="1">
    <location>
        <begin position="223"/>
        <end position="256"/>
    </location>
</feature>
<dbReference type="AlphaFoldDB" id="A0A5N5D8Y2"/>
<gene>
    <name evidence="3" type="ORF">DBV05_g7231</name>
</gene>
<keyword evidence="4" id="KW-1185">Reference proteome</keyword>
<dbReference type="Proteomes" id="UP000325902">
    <property type="component" value="Unassembled WGS sequence"/>
</dbReference>